<feature type="signal peptide" evidence="2">
    <location>
        <begin position="1"/>
        <end position="21"/>
    </location>
</feature>
<reference evidence="3 4" key="1">
    <citation type="submission" date="2015-12" db="EMBL/GenBank/DDBJ databases">
        <title>The genome of Folsomia candida.</title>
        <authorList>
            <person name="Faddeeva A."/>
            <person name="Derks M.F."/>
            <person name="Anvar Y."/>
            <person name="Smit S."/>
            <person name="Van Straalen N."/>
            <person name="Roelofs D."/>
        </authorList>
    </citation>
    <scope>NUCLEOTIDE SEQUENCE [LARGE SCALE GENOMIC DNA]</scope>
    <source>
        <strain evidence="3 4">VU population</strain>
        <tissue evidence="3">Whole body</tissue>
    </source>
</reference>
<comment type="caution">
    <text evidence="3">The sequence shown here is derived from an EMBL/GenBank/DDBJ whole genome shotgun (WGS) entry which is preliminary data.</text>
</comment>
<dbReference type="EMBL" id="LNIX01000002">
    <property type="protein sequence ID" value="OXA59481.1"/>
    <property type="molecule type" value="Genomic_DNA"/>
</dbReference>
<evidence type="ECO:0000256" key="1">
    <source>
        <dbReference type="SAM" id="MobiDB-lite"/>
    </source>
</evidence>
<dbReference type="Proteomes" id="UP000198287">
    <property type="component" value="Unassembled WGS sequence"/>
</dbReference>
<gene>
    <name evidence="3" type="ORF">Fcan01_05188</name>
</gene>
<evidence type="ECO:0000256" key="2">
    <source>
        <dbReference type="SAM" id="SignalP"/>
    </source>
</evidence>
<sequence length="186" mass="20721">MRQKFHLQLVVVLLLVNNISEIKLEEVSQTSSPNIEPITETTTSSLQDIESETLISIIESDDVLVFNTTDDDEISDNDNGTLYEPVFETTMISSTTLDNEIDSEEIMSNTTKLENKSPEISSADCKEGMLCELKPENKTAKIQVKTGLKNNSKSRNVHQRQTSRSGGNAKVPVSWGLYVLIMLIIL</sequence>
<proteinExistence type="predicted"/>
<keyword evidence="2" id="KW-0732">Signal</keyword>
<feature type="chain" id="PRO_5013302439" evidence="2">
    <location>
        <begin position="22"/>
        <end position="186"/>
    </location>
</feature>
<protein>
    <submittedName>
        <fullName evidence="3">Uncharacterized protein</fullName>
    </submittedName>
</protein>
<feature type="compositionally biased region" description="Polar residues" evidence="1">
    <location>
        <begin position="149"/>
        <end position="166"/>
    </location>
</feature>
<accession>A0A226ERR2</accession>
<evidence type="ECO:0000313" key="4">
    <source>
        <dbReference type="Proteomes" id="UP000198287"/>
    </source>
</evidence>
<evidence type="ECO:0000313" key="3">
    <source>
        <dbReference type="EMBL" id="OXA59481.1"/>
    </source>
</evidence>
<feature type="region of interest" description="Disordered" evidence="1">
    <location>
        <begin position="149"/>
        <end position="168"/>
    </location>
</feature>
<keyword evidence="4" id="KW-1185">Reference proteome</keyword>
<name>A0A226ERR2_FOLCA</name>
<dbReference type="AlphaFoldDB" id="A0A226ERR2"/>
<organism evidence="3 4">
    <name type="scientific">Folsomia candida</name>
    <name type="common">Springtail</name>
    <dbReference type="NCBI Taxonomy" id="158441"/>
    <lineage>
        <taxon>Eukaryota</taxon>
        <taxon>Metazoa</taxon>
        <taxon>Ecdysozoa</taxon>
        <taxon>Arthropoda</taxon>
        <taxon>Hexapoda</taxon>
        <taxon>Collembola</taxon>
        <taxon>Entomobryomorpha</taxon>
        <taxon>Isotomoidea</taxon>
        <taxon>Isotomidae</taxon>
        <taxon>Proisotominae</taxon>
        <taxon>Folsomia</taxon>
    </lineage>
</organism>